<dbReference type="EMBL" id="BSQG01000004">
    <property type="protein sequence ID" value="GLU48389.1"/>
    <property type="molecule type" value="Genomic_DNA"/>
</dbReference>
<protein>
    <submittedName>
        <fullName evidence="1">Uncharacterized protein</fullName>
    </submittedName>
</protein>
<keyword evidence="2" id="KW-1185">Reference proteome</keyword>
<reference evidence="1" key="1">
    <citation type="submission" date="2023-02" db="EMBL/GenBank/DDBJ databases">
        <title>Nocardiopsis ansamitocini NBRC 112285.</title>
        <authorList>
            <person name="Ichikawa N."/>
            <person name="Sato H."/>
            <person name="Tonouchi N."/>
        </authorList>
    </citation>
    <scope>NUCLEOTIDE SEQUENCE</scope>
    <source>
        <strain evidence="1">NBRC 112285</strain>
    </source>
</reference>
<sequence length="76" mass="7951">MILGGFAEPEDEGREVDAGLVAGGEFVEAGGDRTELLEAVEAPFDHIADLVELAVEGRWPAAGVSAPQPDPPDRHT</sequence>
<accession>A0A9W6P6K3</accession>
<evidence type="ECO:0000313" key="1">
    <source>
        <dbReference type="EMBL" id="GLU48389.1"/>
    </source>
</evidence>
<evidence type="ECO:0000313" key="2">
    <source>
        <dbReference type="Proteomes" id="UP001165092"/>
    </source>
</evidence>
<dbReference type="AlphaFoldDB" id="A0A9W6P6K3"/>
<dbReference type="Proteomes" id="UP001165092">
    <property type="component" value="Unassembled WGS sequence"/>
</dbReference>
<organism evidence="1 2">
    <name type="scientific">Nocardiopsis ansamitocini</name>
    <dbReference type="NCBI Taxonomy" id="1670832"/>
    <lineage>
        <taxon>Bacteria</taxon>
        <taxon>Bacillati</taxon>
        <taxon>Actinomycetota</taxon>
        <taxon>Actinomycetes</taxon>
        <taxon>Streptosporangiales</taxon>
        <taxon>Nocardiopsidaceae</taxon>
        <taxon>Nocardiopsis</taxon>
    </lineage>
</organism>
<dbReference type="RefSeq" id="WP_285759877.1">
    <property type="nucleotide sequence ID" value="NZ_BSQG01000004.1"/>
</dbReference>
<name>A0A9W6P6K3_9ACTN</name>
<proteinExistence type="predicted"/>
<comment type="caution">
    <text evidence="1">The sequence shown here is derived from an EMBL/GenBank/DDBJ whole genome shotgun (WGS) entry which is preliminary data.</text>
</comment>
<gene>
    <name evidence="1" type="ORF">Nans01_27400</name>
</gene>